<gene>
    <name evidence="2" type="ORF">A2Z00_02370</name>
</gene>
<proteinExistence type="inferred from homology"/>
<feature type="non-terminal residue" evidence="2">
    <location>
        <position position="1"/>
    </location>
</feature>
<evidence type="ECO:0000313" key="2">
    <source>
        <dbReference type="EMBL" id="OGG11301.1"/>
    </source>
</evidence>
<dbReference type="InterPro" id="IPR002347">
    <property type="entry name" value="SDR_fam"/>
</dbReference>
<dbReference type="CDD" id="cd05233">
    <property type="entry name" value="SDR_c"/>
    <property type="match status" value="1"/>
</dbReference>
<dbReference type="STRING" id="1798370.A2Z00_02370"/>
<dbReference type="Pfam" id="PF13561">
    <property type="entry name" value="adh_short_C2"/>
    <property type="match status" value="1"/>
</dbReference>
<sequence length="201" mass="22435">VLQKEYVILAPTRNELDLLNDDSIAEYFEKIRSKQIDILINNAGINVPQWIEEMTDENIRDTIQINLIAPIKLIRGVVGGMKKRKWGRIINISSAFGIVARGKQTLYVATKHGINGVTKALALELAPYNILVNSVCPGFAKTDMVIKRNSLEKIKSLESDIPIGRLVTPNEIAEVVRFLLSEKNTYMTGEQVVIDGGFTIK</sequence>
<dbReference type="InterPro" id="IPR036291">
    <property type="entry name" value="NAD(P)-bd_dom_sf"/>
</dbReference>
<name>A0A1F5ZFX6_9BACT</name>
<comment type="caution">
    <text evidence="2">The sequence shown here is derived from an EMBL/GenBank/DDBJ whole genome shotgun (WGS) entry which is preliminary data.</text>
</comment>
<dbReference type="InterPro" id="IPR020904">
    <property type="entry name" value="Sc_DH/Rdtase_CS"/>
</dbReference>
<dbReference type="PANTHER" id="PTHR42879:SF2">
    <property type="entry name" value="3-OXOACYL-[ACYL-CARRIER-PROTEIN] REDUCTASE FABG"/>
    <property type="match status" value="1"/>
</dbReference>
<evidence type="ECO:0000256" key="1">
    <source>
        <dbReference type="ARBA" id="ARBA00006484"/>
    </source>
</evidence>
<accession>A0A1F5ZFX6</accession>
<dbReference type="PRINTS" id="PR00080">
    <property type="entry name" value="SDRFAMILY"/>
</dbReference>
<comment type="similarity">
    <text evidence="1">Belongs to the short-chain dehydrogenases/reductases (SDR) family.</text>
</comment>
<dbReference type="Gene3D" id="3.40.50.720">
    <property type="entry name" value="NAD(P)-binding Rossmann-like Domain"/>
    <property type="match status" value="1"/>
</dbReference>
<dbReference type="PRINTS" id="PR00081">
    <property type="entry name" value="GDHRDH"/>
</dbReference>
<dbReference type="EMBL" id="MFIZ01000033">
    <property type="protein sequence ID" value="OGG11301.1"/>
    <property type="molecule type" value="Genomic_DNA"/>
</dbReference>
<organism evidence="2 3">
    <name type="scientific">Candidatus Gottesmanbacteria bacterium RBG_13_45_10</name>
    <dbReference type="NCBI Taxonomy" id="1798370"/>
    <lineage>
        <taxon>Bacteria</taxon>
        <taxon>Candidatus Gottesmaniibacteriota</taxon>
    </lineage>
</organism>
<dbReference type="PROSITE" id="PS00061">
    <property type="entry name" value="ADH_SHORT"/>
    <property type="match status" value="1"/>
</dbReference>
<dbReference type="PANTHER" id="PTHR42879">
    <property type="entry name" value="3-OXOACYL-(ACYL-CARRIER-PROTEIN) REDUCTASE"/>
    <property type="match status" value="1"/>
</dbReference>
<dbReference type="GO" id="GO:0032787">
    <property type="term" value="P:monocarboxylic acid metabolic process"/>
    <property type="evidence" value="ECO:0007669"/>
    <property type="project" value="UniProtKB-ARBA"/>
</dbReference>
<evidence type="ECO:0000313" key="3">
    <source>
        <dbReference type="Proteomes" id="UP000177268"/>
    </source>
</evidence>
<dbReference type="InterPro" id="IPR050259">
    <property type="entry name" value="SDR"/>
</dbReference>
<dbReference type="Proteomes" id="UP000177268">
    <property type="component" value="Unassembled WGS sequence"/>
</dbReference>
<reference evidence="2 3" key="1">
    <citation type="journal article" date="2016" name="Nat. Commun.">
        <title>Thousands of microbial genomes shed light on interconnected biogeochemical processes in an aquifer system.</title>
        <authorList>
            <person name="Anantharaman K."/>
            <person name="Brown C.T."/>
            <person name="Hug L.A."/>
            <person name="Sharon I."/>
            <person name="Castelle C.J."/>
            <person name="Probst A.J."/>
            <person name="Thomas B.C."/>
            <person name="Singh A."/>
            <person name="Wilkins M.J."/>
            <person name="Karaoz U."/>
            <person name="Brodie E.L."/>
            <person name="Williams K.H."/>
            <person name="Hubbard S.S."/>
            <person name="Banfield J.F."/>
        </authorList>
    </citation>
    <scope>NUCLEOTIDE SEQUENCE [LARGE SCALE GENOMIC DNA]</scope>
</reference>
<dbReference type="SUPFAM" id="SSF51735">
    <property type="entry name" value="NAD(P)-binding Rossmann-fold domains"/>
    <property type="match status" value="1"/>
</dbReference>
<dbReference type="AlphaFoldDB" id="A0A1F5ZFX6"/>
<protein>
    <submittedName>
        <fullName evidence="2">Short-chain dehydrogenase</fullName>
    </submittedName>
</protein>